<dbReference type="AlphaFoldDB" id="A0ABD5SC18"/>
<dbReference type="EMBL" id="JBHSWW010000268">
    <property type="protein sequence ID" value="MFC6754447.1"/>
    <property type="molecule type" value="Genomic_DNA"/>
</dbReference>
<dbReference type="HAMAP" id="MF_01440">
    <property type="entry name" value="CheD"/>
    <property type="match status" value="1"/>
</dbReference>
<comment type="similarity">
    <text evidence="3">Belongs to the CheD family.</text>
</comment>
<comment type="caution">
    <text evidence="4">The sequence shown here is derived from an EMBL/GenBank/DDBJ whole genome shotgun (WGS) entry which is preliminary data.</text>
</comment>
<name>A0ABD5SC18_9EURY</name>
<evidence type="ECO:0000313" key="4">
    <source>
        <dbReference type="EMBL" id="MFC6754447.1"/>
    </source>
</evidence>
<dbReference type="PANTHER" id="PTHR35147:SF1">
    <property type="entry name" value="CHEMORECEPTOR GLUTAMINE DEAMIDASE CHED-RELATED"/>
    <property type="match status" value="1"/>
</dbReference>
<dbReference type="InterPro" id="IPR005659">
    <property type="entry name" value="Chemorcpt_Glu_NH3ase_CheD"/>
</dbReference>
<dbReference type="Gene3D" id="3.30.1330.200">
    <property type="match status" value="1"/>
</dbReference>
<proteinExistence type="inferred from homology"/>
<dbReference type="InterPro" id="IPR038592">
    <property type="entry name" value="CheD-like_sf"/>
</dbReference>
<dbReference type="GO" id="GO:0006935">
    <property type="term" value="P:chemotaxis"/>
    <property type="evidence" value="ECO:0007669"/>
    <property type="project" value="UniProtKB-UniRule"/>
</dbReference>
<reference evidence="4 5" key="1">
    <citation type="journal article" date="2019" name="Int. J. Syst. Evol. Microbiol.">
        <title>The Global Catalogue of Microorganisms (GCM) 10K type strain sequencing project: providing services to taxonomists for standard genome sequencing and annotation.</title>
        <authorList>
            <consortium name="The Broad Institute Genomics Platform"/>
            <consortium name="The Broad Institute Genome Sequencing Center for Infectious Disease"/>
            <person name="Wu L."/>
            <person name="Ma J."/>
        </authorList>
    </citation>
    <scope>NUCLEOTIDE SEQUENCE [LARGE SCALE GENOMIC DNA]</scope>
    <source>
        <strain evidence="4 5">CGMCC 1.3239</strain>
    </source>
</reference>
<accession>A0ABD5SC18</accession>
<dbReference type="InterPro" id="IPR011324">
    <property type="entry name" value="Cytotoxic_necrot_fac-like_cat"/>
</dbReference>
<comment type="function">
    <text evidence="3">Probably deamidates glutamine residues to glutamate on methyl-accepting chemotaxis receptors (MCPs), playing an important role in chemotaxis.</text>
</comment>
<dbReference type="RefSeq" id="WP_379782943.1">
    <property type="nucleotide sequence ID" value="NZ_JBHSWW010000268.1"/>
</dbReference>
<sequence length="173" mass="17458">MTPPTSVGGRDVSGSPRRVNVGVGDLAVVDDDALLTTSGLGSCVAIAVVDHDAGVRGLLHAMLPSIDDADTSGLRSPRPGKYVDSGFDVMADAVADSGGSPDRLEASLIGGAEMLDLTAPVGPRNVSHARRVLADAGVPIVASDVGDGVGRTVLFRSDGAVVVRAADGFERTL</sequence>
<comment type="catalytic activity">
    <reaction evidence="3">
        <text>L-glutaminyl-[protein] + H2O = L-glutamyl-[protein] + NH4(+)</text>
        <dbReference type="Rhea" id="RHEA:16441"/>
        <dbReference type="Rhea" id="RHEA-COMP:10207"/>
        <dbReference type="Rhea" id="RHEA-COMP:10208"/>
        <dbReference type="ChEBI" id="CHEBI:15377"/>
        <dbReference type="ChEBI" id="CHEBI:28938"/>
        <dbReference type="ChEBI" id="CHEBI:29973"/>
        <dbReference type="ChEBI" id="CHEBI:30011"/>
        <dbReference type="EC" id="3.5.1.44"/>
    </reaction>
</comment>
<dbReference type="GO" id="GO:0050568">
    <property type="term" value="F:protein-glutamine glutaminase activity"/>
    <property type="evidence" value="ECO:0007669"/>
    <property type="project" value="UniProtKB-UniRule"/>
</dbReference>
<evidence type="ECO:0000256" key="3">
    <source>
        <dbReference type="HAMAP-Rule" id="MF_01440"/>
    </source>
</evidence>
<organism evidence="4 5">
    <name type="scientific">Halorubrum tibetense</name>
    <dbReference type="NCBI Taxonomy" id="175631"/>
    <lineage>
        <taxon>Archaea</taxon>
        <taxon>Methanobacteriati</taxon>
        <taxon>Methanobacteriota</taxon>
        <taxon>Stenosarchaea group</taxon>
        <taxon>Halobacteria</taxon>
        <taxon>Halobacteriales</taxon>
        <taxon>Haloferacaceae</taxon>
        <taxon>Halorubrum</taxon>
    </lineage>
</organism>
<dbReference type="SUPFAM" id="SSF64438">
    <property type="entry name" value="CNF1/YfiH-like putative cysteine hydrolases"/>
    <property type="match status" value="1"/>
</dbReference>
<keyword evidence="5" id="KW-1185">Reference proteome</keyword>
<evidence type="ECO:0000313" key="5">
    <source>
        <dbReference type="Proteomes" id="UP001596442"/>
    </source>
</evidence>
<protein>
    <recommendedName>
        <fullName evidence="3">Probable chemoreceptor glutamine deamidase CheD</fullName>
        <ecNumber evidence="3">3.5.1.44</ecNumber>
    </recommendedName>
</protein>
<keyword evidence="1 3" id="KW-0145">Chemotaxis</keyword>
<keyword evidence="2 3" id="KW-0378">Hydrolase</keyword>
<dbReference type="Pfam" id="PF03975">
    <property type="entry name" value="CheD"/>
    <property type="match status" value="1"/>
</dbReference>
<gene>
    <name evidence="3" type="primary">cheD</name>
    <name evidence="4" type="ORF">ACFQEU_13400</name>
</gene>
<dbReference type="EC" id="3.5.1.44" evidence="3"/>
<evidence type="ECO:0000256" key="2">
    <source>
        <dbReference type="ARBA" id="ARBA00022801"/>
    </source>
</evidence>
<dbReference type="CDD" id="cd16352">
    <property type="entry name" value="CheD"/>
    <property type="match status" value="1"/>
</dbReference>
<dbReference type="Proteomes" id="UP001596442">
    <property type="component" value="Unassembled WGS sequence"/>
</dbReference>
<dbReference type="PANTHER" id="PTHR35147">
    <property type="entry name" value="CHEMORECEPTOR GLUTAMINE DEAMIDASE CHED-RELATED"/>
    <property type="match status" value="1"/>
</dbReference>
<evidence type="ECO:0000256" key="1">
    <source>
        <dbReference type="ARBA" id="ARBA00022500"/>
    </source>
</evidence>